<evidence type="ECO:0000259" key="4">
    <source>
        <dbReference type="PROSITE" id="PS50859"/>
    </source>
</evidence>
<dbReference type="GO" id="GO:0005484">
    <property type="term" value="F:SNAP receptor activity"/>
    <property type="evidence" value="ECO:0007669"/>
    <property type="project" value="TreeGrafter"/>
</dbReference>
<dbReference type="AlphaFoldDB" id="A0AA88L5D8"/>
<dbReference type="GO" id="GO:0000149">
    <property type="term" value="F:SNARE binding"/>
    <property type="evidence" value="ECO:0007669"/>
    <property type="project" value="TreeGrafter"/>
</dbReference>
<proteinExistence type="inferred from homology"/>
<protein>
    <recommendedName>
        <fullName evidence="4">Longin domain-containing protein</fullName>
    </recommendedName>
</protein>
<dbReference type="PANTHER" id="PTHR21136:SF179">
    <property type="entry name" value="VESICLE ASSOCIATED MEMBRANE PROTEIN 7-RELATED"/>
    <property type="match status" value="1"/>
</dbReference>
<keyword evidence="2" id="KW-0472">Membrane</keyword>
<dbReference type="SUPFAM" id="SSF64356">
    <property type="entry name" value="SNARE-like"/>
    <property type="match status" value="1"/>
</dbReference>
<comment type="similarity">
    <text evidence="1">Belongs to the synaptobrevin family.</text>
</comment>
<keyword evidence="6" id="KW-1185">Reference proteome</keyword>
<feature type="domain" description="Longin" evidence="4">
    <location>
        <begin position="7"/>
        <end position="72"/>
    </location>
</feature>
<evidence type="ECO:0000256" key="2">
    <source>
        <dbReference type="ARBA" id="ARBA00023136"/>
    </source>
</evidence>
<dbReference type="Proteomes" id="UP001187531">
    <property type="component" value="Unassembled WGS sequence"/>
</dbReference>
<gene>
    <name evidence="5" type="ORF">QYM36_006302</name>
</gene>
<dbReference type="InterPro" id="IPR011012">
    <property type="entry name" value="Longin-like_dom_sf"/>
</dbReference>
<dbReference type="Pfam" id="PF13774">
    <property type="entry name" value="Longin"/>
    <property type="match status" value="1"/>
</dbReference>
<dbReference type="InterPro" id="IPR010908">
    <property type="entry name" value="Longin_dom"/>
</dbReference>
<dbReference type="GO" id="GO:0012505">
    <property type="term" value="C:endomembrane system"/>
    <property type="evidence" value="ECO:0007669"/>
    <property type="project" value="UniProtKB-SubCell"/>
</dbReference>
<dbReference type="PROSITE" id="PS50859">
    <property type="entry name" value="LONGIN"/>
    <property type="match status" value="1"/>
</dbReference>
<dbReference type="GO" id="GO:0006906">
    <property type="term" value="P:vesicle fusion"/>
    <property type="evidence" value="ECO:0007669"/>
    <property type="project" value="TreeGrafter"/>
</dbReference>
<reference evidence="5" key="1">
    <citation type="submission" date="2023-07" db="EMBL/GenBank/DDBJ databases">
        <title>Chromosome-level genome assembly of Artemia franciscana.</title>
        <authorList>
            <person name="Jo E."/>
        </authorList>
    </citation>
    <scope>NUCLEOTIDE SEQUENCE</scope>
    <source>
        <tissue evidence="5">Whole body</tissue>
    </source>
</reference>
<dbReference type="GO" id="GO:0006887">
    <property type="term" value="P:exocytosis"/>
    <property type="evidence" value="ECO:0007669"/>
    <property type="project" value="TreeGrafter"/>
</dbReference>
<evidence type="ECO:0000256" key="1">
    <source>
        <dbReference type="ARBA" id="ARBA00008025"/>
    </source>
</evidence>
<sequence>MPILYSVIARGKIVLARFATCSGNFGEVADQILPKIDSADASKLTYGLGEYMCHYIVEDKVTYLCITDTFLPIVNRHVATQIRFGKPYLVANTTLVFTIVDFHMASQVKLVSKFLLAYFAYIQFFVIGKTEMPLQIWFIG</sequence>
<feature type="non-terminal residue" evidence="5">
    <location>
        <position position="140"/>
    </location>
</feature>
<evidence type="ECO:0000256" key="3">
    <source>
        <dbReference type="ARBA" id="ARBA00046280"/>
    </source>
</evidence>
<dbReference type="PANTHER" id="PTHR21136">
    <property type="entry name" value="SNARE PROTEINS"/>
    <property type="match status" value="1"/>
</dbReference>
<dbReference type="InterPro" id="IPR051097">
    <property type="entry name" value="Synaptobrevin-like_transport"/>
</dbReference>
<dbReference type="EMBL" id="JAVRJZ010000010">
    <property type="protein sequence ID" value="KAK2717477.1"/>
    <property type="molecule type" value="Genomic_DNA"/>
</dbReference>
<comment type="subcellular location">
    <subcellularLocation>
        <location evidence="3">Endomembrane system</location>
        <topology evidence="3">Single-pass type IV membrane protein</topology>
    </subcellularLocation>
</comment>
<evidence type="ECO:0000313" key="6">
    <source>
        <dbReference type="Proteomes" id="UP001187531"/>
    </source>
</evidence>
<dbReference type="CDD" id="cd14824">
    <property type="entry name" value="Longin"/>
    <property type="match status" value="1"/>
</dbReference>
<organism evidence="5 6">
    <name type="scientific">Artemia franciscana</name>
    <name type="common">Brine shrimp</name>
    <name type="synonym">Artemia sanfranciscana</name>
    <dbReference type="NCBI Taxonomy" id="6661"/>
    <lineage>
        <taxon>Eukaryota</taxon>
        <taxon>Metazoa</taxon>
        <taxon>Ecdysozoa</taxon>
        <taxon>Arthropoda</taxon>
        <taxon>Crustacea</taxon>
        <taxon>Branchiopoda</taxon>
        <taxon>Anostraca</taxon>
        <taxon>Artemiidae</taxon>
        <taxon>Artemia</taxon>
    </lineage>
</organism>
<accession>A0AA88L5D8</accession>
<dbReference type="GO" id="GO:0031201">
    <property type="term" value="C:SNARE complex"/>
    <property type="evidence" value="ECO:0007669"/>
    <property type="project" value="TreeGrafter"/>
</dbReference>
<comment type="caution">
    <text evidence="5">The sequence shown here is derived from an EMBL/GenBank/DDBJ whole genome shotgun (WGS) entry which is preliminary data.</text>
</comment>
<evidence type="ECO:0000313" key="5">
    <source>
        <dbReference type="EMBL" id="KAK2717477.1"/>
    </source>
</evidence>
<name>A0AA88L5D8_ARTSF</name>
<dbReference type="Gene3D" id="3.30.450.50">
    <property type="entry name" value="Longin domain"/>
    <property type="match status" value="1"/>
</dbReference>